<dbReference type="PROSITE" id="PS50931">
    <property type="entry name" value="HTH_LYSR"/>
    <property type="match status" value="1"/>
</dbReference>
<keyword evidence="2" id="KW-0805">Transcription regulation</keyword>
<dbReference type="SUPFAM" id="SSF53850">
    <property type="entry name" value="Periplasmic binding protein-like II"/>
    <property type="match status" value="1"/>
</dbReference>
<dbReference type="RefSeq" id="WP_284205695.1">
    <property type="nucleotide sequence ID" value="NZ_BSPQ01000026.1"/>
</dbReference>
<dbReference type="EMBL" id="BSPQ01000026">
    <property type="protein sequence ID" value="GLS92587.1"/>
    <property type="molecule type" value="Genomic_DNA"/>
</dbReference>
<evidence type="ECO:0000256" key="1">
    <source>
        <dbReference type="ARBA" id="ARBA00009437"/>
    </source>
</evidence>
<feature type="domain" description="HTH lysR-type" evidence="5">
    <location>
        <begin position="6"/>
        <end position="63"/>
    </location>
</feature>
<evidence type="ECO:0000313" key="7">
    <source>
        <dbReference type="Proteomes" id="UP001157353"/>
    </source>
</evidence>
<dbReference type="Proteomes" id="UP001157353">
    <property type="component" value="Unassembled WGS sequence"/>
</dbReference>
<evidence type="ECO:0000259" key="5">
    <source>
        <dbReference type="PROSITE" id="PS50931"/>
    </source>
</evidence>
<evidence type="ECO:0000313" key="6">
    <source>
        <dbReference type="EMBL" id="GLS92587.1"/>
    </source>
</evidence>
<sequence>MKNLPITLEAITVLDAIEKRGSYAAAAEQLNKVPSALSYIVQKLEEQLQVTIFQKQGRRSVLTPAGKNLLTEGRLILDAVQRLADKTQTIANGWEPKLNIAISSILHCDAIFKIFKQFLDEHPTIEMDISEEIMNGAWEALVDDRVDLIIGASGELPKQKGIQTLPLCCFDPVFAVSPEHPLTKKKQPISHDIVAQYRAVVAHDTARQWVTQTNSVISKDNHFYVPSLEYKLRAQLQGIGCGFLPRTRIQKHLDRGELVELTLTPAHQPVPLYLAWKVVNRGKALTTIREMLIAHNGTIEC</sequence>
<keyword evidence="7" id="KW-1185">Reference proteome</keyword>
<evidence type="ECO:0000256" key="4">
    <source>
        <dbReference type="ARBA" id="ARBA00023163"/>
    </source>
</evidence>
<comment type="caution">
    <text evidence="6">The sequence shown here is derived from an EMBL/GenBank/DDBJ whole genome shotgun (WGS) entry which is preliminary data.</text>
</comment>
<dbReference type="Pfam" id="PF03466">
    <property type="entry name" value="LysR_substrate"/>
    <property type="match status" value="1"/>
</dbReference>
<proteinExistence type="inferred from homology"/>
<dbReference type="InterPro" id="IPR036388">
    <property type="entry name" value="WH-like_DNA-bd_sf"/>
</dbReference>
<reference evidence="7" key="1">
    <citation type="journal article" date="2019" name="Int. J. Syst. Evol. Microbiol.">
        <title>The Global Catalogue of Microorganisms (GCM) 10K type strain sequencing project: providing services to taxonomists for standard genome sequencing and annotation.</title>
        <authorList>
            <consortium name="The Broad Institute Genomics Platform"/>
            <consortium name="The Broad Institute Genome Sequencing Center for Infectious Disease"/>
            <person name="Wu L."/>
            <person name="Ma J."/>
        </authorList>
    </citation>
    <scope>NUCLEOTIDE SEQUENCE [LARGE SCALE GENOMIC DNA]</scope>
    <source>
        <strain evidence="7">NBRC 103166</strain>
    </source>
</reference>
<dbReference type="InterPro" id="IPR005119">
    <property type="entry name" value="LysR_subst-bd"/>
</dbReference>
<accession>A0ABQ6E557</accession>
<evidence type="ECO:0000256" key="3">
    <source>
        <dbReference type="ARBA" id="ARBA00023125"/>
    </source>
</evidence>
<name>A0ABQ6E557_9GAMM</name>
<dbReference type="SUPFAM" id="SSF46785">
    <property type="entry name" value="Winged helix' DNA-binding domain"/>
    <property type="match status" value="1"/>
</dbReference>
<dbReference type="Gene3D" id="1.10.10.10">
    <property type="entry name" value="Winged helix-like DNA-binding domain superfamily/Winged helix DNA-binding domain"/>
    <property type="match status" value="1"/>
</dbReference>
<dbReference type="PANTHER" id="PTHR30126:SF4">
    <property type="entry name" value="LYSR FAMILY TRANSCRIPTIONAL REGULATOR"/>
    <property type="match status" value="1"/>
</dbReference>
<keyword evidence="3" id="KW-0238">DNA-binding</keyword>
<dbReference type="Pfam" id="PF00126">
    <property type="entry name" value="HTH_1"/>
    <property type="match status" value="1"/>
</dbReference>
<dbReference type="Gene3D" id="3.40.190.290">
    <property type="match status" value="1"/>
</dbReference>
<gene>
    <name evidence="6" type="ORF">GCM10007916_36590</name>
</gene>
<organism evidence="6 7">
    <name type="scientific">Psychromonas marina</name>
    <dbReference type="NCBI Taxonomy" id="88364"/>
    <lineage>
        <taxon>Bacteria</taxon>
        <taxon>Pseudomonadati</taxon>
        <taxon>Pseudomonadota</taxon>
        <taxon>Gammaproteobacteria</taxon>
        <taxon>Alteromonadales</taxon>
        <taxon>Psychromonadaceae</taxon>
        <taxon>Psychromonas</taxon>
    </lineage>
</organism>
<keyword evidence="4" id="KW-0804">Transcription</keyword>
<dbReference type="InterPro" id="IPR000847">
    <property type="entry name" value="LysR_HTH_N"/>
</dbReference>
<comment type="similarity">
    <text evidence="1">Belongs to the LysR transcriptional regulatory family.</text>
</comment>
<protein>
    <submittedName>
        <fullName evidence="6">LysR family transcriptional regulator</fullName>
    </submittedName>
</protein>
<evidence type="ECO:0000256" key="2">
    <source>
        <dbReference type="ARBA" id="ARBA00023015"/>
    </source>
</evidence>
<dbReference type="PANTHER" id="PTHR30126">
    <property type="entry name" value="HTH-TYPE TRANSCRIPTIONAL REGULATOR"/>
    <property type="match status" value="1"/>
</dbReference>
<dbReference type="InterPro" id="IPR036390">
    <property type="entry name" value="WH_DNA-bd_sf"/>
</dbReference>